<reference evidence="4" key="1">
    <citation type="submission" date="2016-10" db="EMBL/GenBank/DDBJ databases">
        <authorList>
            <person name="Varghese N."/>
            <person name="Submissions S."/>
        </authorList>
    </citation>
    <scope>NUCLEOTIDE SEQUENCE [LARGE SCALE GENOMIC DNA]</scope>
    <source>
        <strain evidence="4">CGMCC 1.10783</strain>
    </source>
</reference>
<dbReference type="OrthoDB" id="5197219at2"/>
<dbReference type="STRING" id="1045773.SAMN05216555_105232"/>
<proteinExistence type="predicted"/>
<sequence>MEITTALEERAPRTDAVTDPLLVLDGLVSTLQSVESAIAGLQALREYTLALASRVAEVLADEDMHDGGALPPGAGAVPPGLKDAGRWDAAELAQRAVAAEIATATRANDRTIQRQMGQAVELLDRFPLTFRALAHGRISLAHARVIQDAGTALADPAALSRYEAVVVACAEQQAPGRVRRLAVREAEKAQPEPLAARHERASAERRVWVNPLPDGMAELAAVLPAAVAYGIHDRLTQMAKTHADLAQQHAAAADRTTETTCGVDQCTTDQRTDQRCTNQRTADQCSTNQPTADQRTDQRCTNQRTADQCSIDQLRADLLSDLLLRGAPAGHDTPDGLLAAITARVDVTVPVLTLIETADPSCGPNLSGGHPTASMDTTVKAGASGAPSAQSRATEDPSTQIRYDQVPAELDGRHPIDPSTAIILAGQATAWNRVLTDPVSGAVLAVDRYRPGEDLKRLLTARDTRCRFPGCGIKARDLDLDHTHDAALGGPTETGNLAGLCRRHHMLKHHSRWKPRQTGAGVLEWTSPTGRKHTDHPPIPAT</sequence>
<feature type="domain" description="HNH nuclease" evidence="2">
    <location>
        <begin position="454"/>
        <end position="506"/>
    </location>
</feature>
<protein>
    <recommendedName>
        <fullName evidence="2">HNH nuclease domain-containing protein</fullName>
    </recommendedName>
</protein>
<dbReference type="Pfam" id="PF02720">
    <property type="entry name" value="DUF222"/>
    <property type="match status" value="1"/>
</dbReference>
<dbReference type="AlphaFoldDB" id="A0A1G8PMZ2"/>
<organism evidence="3 4">
    <name type="scientific">Arthrobacter cupressi</name>
    <dbReference type="NCBI Taxonomy" id="1045773"/>
    <lineage>
        <taxon>Bacteria</taxon>
        <taxon>Bacillati</taxon>
        <taxon>Actinomycetota</taxon>
        <taxon>Actinomycetes</taxon>
        <taxon>Micrococcales</taxon>
        <taxon>Micrococcaceae</taxon>
        <taxon>Arthrobacter</taxon>
    </lineage>
</organism>
<evidence type="ECO:0000259" key="2">
    <source>
        <dbReference type="SMART" id="SM00507"/>
    </source>
</evidence>
<dbReference type="SMART" id="SM00507">
    <property type="entry name" value="HNHc"/>
    <property type="match status" value="1"/>
</dbReference>
<dbReference type="Gene3D" id="1.10.30.50">
    <property type="match status" value="1"/>
</dbReference>
<dbReference type="CDD" id="cd00085">
    <property type="entry name" value="HNHc"/>
    <property type="match status" value="1"/>
</dbReference>
<feature type="region of interest" description="Disordered" evidence="1">
    <location>
        <begin position="363"/>
        <end position="400"/>
    </location>
</feature>
<accession>A0A1G8PMZ2</accession>
<dbReference type="InterPro" id="IPR003615">
    <property type="entry name" value="HNH_nuc"/>
</dbReference>
<feature type="region of interest" description="Disordered" evidence="1">
    <location>
        <begin position="283"/>
        <end position="304"/>
    </location>
</feature>
<dbReference type="EMBL" id="FNEI01000005">
    <property type="protein sequence ID" value="SDI93843.1"/>
    <property type="molecule type" value="Genomic_DNA"/>
</dbReference>
<dbReference type="InterPro" id="IPR003870">
    <property type="entry name" value="DUF222"/>
</dbReference>
<evidence type="ECO:0000313" key="3">
    <source>
        <dbReference type="EMBL" id="SDI93843.1"/>
    </source>
</evidence>
<evidence type="ECO:0000313" key="4">
    <source>
        <dbReference type="Proteomes" id="UP000182130"/>
    </source>
</evidence>
<name>A0A1G8PMZ2_9MICC</name>
<dbReference type="RefSeq" id="WP_074588409.1">
    <property type="nucleotide sequence ID" value="NZ_FNEI01000005.1"/>
</dbReference>
<feature type="region of interest" description="Disordered" evidence="1">
    <location>
        <begin position="522"/>
        <end position="542"/>
    </location>
</feature>
<dbReference type="Proteomes" id="UP000182130">
    <property type="component" value="Unassembled WGS sequence"/>
</dbReference>
<gene>
    <name evidence="3" type="ORF">SAMN05216555_105232</name>
</gene>
<feature type="compositionally biased region" description="Polar residues" evidence="1">
    <location>
        <begin position="387"/>
        <end position="400"/>
    </location>
</feature>
<keyword evidence="4" id="KW-1185">Reference proteome</keyword>
<feature type="non-terminal residue" evidence="3">
    <location>
        <position position="542"/>
    </location>
</feature>
<evidence type="ECO:0000256" key="1">
    <source>
        <dbReference type="SAM" id="MobiDB-lite"/>
    </source>
</evidence>